<evidence type="ECO:0000313" key="2">
    <source>
        <dbReference type="EMBL" id="KAL1534882.1"/>
    </source>
</evidence>
<name>A0ABD1FSQ7_SALDI</name>
<keyword evidence="3" id="KW-1185">Reference proteome</keyword>
<evidence type="ECO:0000313" key="3">
    <source>
        <dbReference type="Proteomes" id="UP001567538"/>
    </source>
</evidence>
<keyword evidence="1" id="KW-1133">Transmembrane helix</keyword>
<proteinExistence type="predicted"/>
<accession>A0ABD1FSQ7</accession>
<keyword evidence="1" id="KW-0472">Membrane</keyword>
<gene>
    <name evidence="2" type="ORF">AAHA92_31003</name>
</gene>
<dbReference type="EMBL" id="JBEAFC010000012">
    <property type="protein sequence ID" value="KAL1534882.1"/>
    <property type="molecule type" value="Genomic_DNA"/>
</dbReference>
<comment type="caution">
    <text evidence="2">The sequence shown here is derived from an EMBL/GenBank/DDBJ whole genome shotgun (WGS) entry which is preliminary data.</text>
</comment>
<reference evidence="2 3" key="1">
    <citation type="submission" date="2024-06" db="EMBL/GenBank/DDBJ databases">
        <title>A chromosome level genome sequence of Diviner's sage (Salvia divinorum).</title>
        <authorList>
            <person name="Ford S.A."/>
            <person name="Ro D.-K."/>
            <person name="Ness R.W."/>
            <person name="Phillips M.A."/>
        </authorList>
    </citation>
    <scope>NUCLEOTIDE SEQUENCE [LARGE SCALE GENOMIC DNA]</scope>
    <source>
        <strain evidence="2">SAF-2024a</strain>
        <tissue evidence="2">Leaf</tissue>
    </source>
</reference>
<dbReference type="Proteomes" id="UP001567538">
    <property type="component" value="Unassembled WGS sequence"/>
</dbReference>
<evidence type="ECO:0000256" key="1">
    <source>
        <dbReference type="SAM" id="Phobius"/>
    </source>
</evidence>
<protein>
    <submittedName>
        <fullName evidence="2">Uncharacterized protein</fullName>
    </submittedName>
</protein>
<feature type="transmembrane region" description="Helical" evidence="1">
    <location>
        <begin position="45"/>
        <end position="66"/>
    </location>
</feature>
<sequence length="131" mass="14896">MDQSFLSTSAGWSLFLKNRKSERLFHSHSHSHFLFFTVHNFTPLLLYRITIHFPLPLLLLHISVFCRDAAHLPTSGVPIDAPALPDSISLIASSLLKVMRMILWGLMMTKLTCQDLVKMEILVASMMNLMT</sequence>
<dbReference type="AlphaFoldDB" id="A0ABD1FSQ7"/>
<keyword evidence="1" id="KW-0812">Transmembrane</keyword>
<organism evidence="2 3">
    <name type="scientific">Salvia divinorum</name>
    <name type="common">Maria pastora</name>
    <name type="synonym">Diviner's sage</name>
    <dbReference type="NCBI Taxonomy" id="28513"/>
    <lineage>
        <taxon>Eukaryota</taxon>
        <taxon>Viridiplantae</taxon>
        <taxon>Streptophyta</taxon>
        <taxon>Embryophyta</taxon>
        <taxon>Tracheophyta</taxon>
        <taxon>Spermatophyta</taxon>
        <taxon>Magnoliopsida</taxon>
        <taxon>eudicotyledons</taxon>
        <taxon>Gunneridae</taxon>
        <taxon>Pentapetalae</taxon>
        <taxon>asterids</taxon>
        <taxon>lamiids</taxon>
        <taxon>Lamiales</taxon>
        <taxon>Lamiaceae</taxon>
        <taxon>Nepetoideae</taxon>
        <taxon>Mentheae</taxon>
        <taxon>Salviinae</taxon>
        <taxon>Salvia</taxon>
        <taxon>Salvia subgen. Calosphace</taxon>
    </lineage>
</organism>